<name>A0AAD8A6V7_DIPPU</name>
<proteinExistence type="predicted"/>
<accession>A0AAD8A6V7</accession>
<feature type="non-terminal residue" evidence="1">
    <location>
        <position position="256"/>
    </location>
</feature>
<reference evidence="1" key="2">
    <citation type="submission" date="2023-05" db="EMBL/GenBank/DDBJ databases">
        <authorList>
            <person name="Fouks B."/>
        </authorList>
    </citation>
    <scope>NUCLEOTIDE SEQUENCE</scope>
    <source>
        <strain evidence="1">Stay&amp;Tobe</strain>
        <tissue evidence="1">Testes</tissue>
    </source>
</reference>
<dbReference type="AlphaFoldDB" id="A0AAD8A6V7"/>
<feature type="non-terminal residue" evidence="1">
    <location>
        <position position="1"/>
    </location>
</feature>
<gene>
    <name evidence="1" type="ORF">L9F63_014876</name>
</gene>
<reference evidence="1" key="1">
    <citation type="journal article" date="2023" name="IScience">
        <title>Live-bearing cockroach genome reveals convergent evolutionary mechanisms linked to viviparity in insects and beyond.</title>
        <authorList>
            <person name="Fouks B."/>
            <person name="Harrison M.C."/>
            <person name="Mikhailova A.A."/>
            <person name="Marchal E."/>
            <person name="English S."/>
            <person name="Carruthers M."/>
            <person name="Jennings E.C."/>
            <person name="Chiamaka E.L."/>
            <person name="Frigard R.A."/>
            <person name="Pippel M."/>
            <person name="Attardo G.M."/>
            <person name="Benoit J.B."/>
            <person name="Bornberg-Bauer E."/>
            <person name="Tobe S.S."/>
        </authorList>
    </citation>
    <scope>NUCLEOTIDE SEQUENCE</scope>
    <source>
        <strain evidence="1">Stay&amp;Tobe</strain>
    </source>
</reference>
<evidence type="ECO:0000313" key="2">
    <source>
        <dbReference type="Proteomes" id="UP001233999"/>
    </source>
</evidence>
<keyword evidence="2" id="KW-1185">Reference proteome</keyword>
<protein>
    <submittedName>
        <fullName evidence="1">Uncharacterized protein</fullName>
    </submittedName>
</protein>
<dbReference type="EMBL" id="JASPKZ010003428">
    <property type="protein sequence ID" value="KAJ9593569.1"/>
    <property type="molecule type" value="Genomic_DNA"/>
</dbReference>
<sequence>IIATIFSIEKMRRECKINFTEDDISAVDHHVARNLTEAYELVVIYNRNGRESQKKYFDKGKVKRDFAVGDWIYLQNVKVGGLGSKKLSAKFKGPYKVVNKISDCNYAIDNPLLQLNPHPVNDVPTPRERGLAKAAQMNNPETEIKLDKGFVFLYETALYYPRIAQPIDAKANRNPNPKSLFTDPGGSTTHYRPPPLCSYLFPSAENNNTCNDINHKQHHQANAPLLDPIQNYPLAQIGNAGTGRSSTTWVRLHHVK</sequence>
<dbReference type="Proteomes" id="UP001233999">
    <property type="component" value="Unassembled WGS sequence"/>
</dbReference>
<organism evidence="1 2">
    <name type="scientific">Diploptera punctata</name>
    <name type="common">Pacific beetle cockroach</name>
    <dbReference type="NCBI Taxonomy" id="6984"/>
    <lineage>
        <taxon>Eukaryota</taxon>
        <taxon>Metazoa</taxon>
        <taxon>Ecdysozoa</taxon>
        <taxon>Arthropoda</taxon>
        <taxon>Hexapoda</taxon>
        <taxon>Insecta</taxon>
        <taxon>Pterygota</taxon>
        <taxon>Neoptera</taxon>
        <taxon>Polyneoptera</taxon>
        <taxon>Dictyoptera</taxon>
        <taxon>Blattodea</taxon>
        <taxon>Blaberoidea</taxon>
        <taxon>Blaberidae</taxon>
        <taxon>Diplopterinae</taxon>
        <taxon>Diploptera</taxon>
    </lineage>
</organism>
<evidence type="ECO:0000313" key="1">
    <source>
        <dbReference type="EMBL" id="KAJ9593569.1"/>
    </source>
</evidence>
<comment type="caution">
    <text evidence="1">The sequence shown here is derived from an EMBL/GenBank/DDBJ whole genome shotgun (WGS) entry which is preliminary data.</text>
</comment>